<evidence type="ECO:0000256" key="5">
    <source>
        <dbReference type="HAMAP-Rule" id="MF_03003"/>
    </source>
</evidence>
<dbReference type="PIRSF" id="PIRSF016281">
    <property type="entry name" value="EIF-3_zeta"/>
    <property type="match status" value="1"/>
</dbReference>
<keyword evidence="2 5" id="KW-0396">Initiation factor</keyword>
<dbReference type="Proteomes" id="UP000076632">
    <property type="component" value="Unassembled WGS sequence"/>
</dbReference>
<evidence type="ECO:0000313" key="7">
    <source>
        <dbReference type="EMBL" id="KZF23745.1"/>
    </source>
</evidence>
<feature type="region of interest" description="RNA gate" evidence="5">
    <location>
        <begin position="301"/>
        <end position="315"/>
    </location>
</feature>
<dbReference type="GO" id="GO:0003743">
    <property type="term" value="F:translation initiation factor activity"/>
    <property type="evidence" value="ECO:0007669"/>
    <property type="project" value="UniProtKB-UniRule"/>
</dbReference>
<comment type="subcellular location">
    <subcellularLocation>
        <location evidence="5">Cytoplasm</location>
    </subcellularLocation>
</comment>
<keyword evidence="1 5" id="KW-0963">Cytoplasm</keyword>
<dbReference type="EMBL" id="KV407457">
    <property type="protein sequence ID" value="KZF23745.1"/>
    <property type="molecule type" value="Genomic_DNA"/>
</dbReference>
<keyword evidence="3" id="KW-0694">RNA-binding</keyword>
<dbReference type="GO" id="GO:0002191">
    <property type="term" value="P:cap-dependent translational initiation"/>
    <property type="evidence" value="ECO:0007669"/>
    <property type="project" value="UniProtKB-UniRule"/>
</dbReference>
<organism evidence="7 8">
    <name type="scientific">Xylona heveae (strain CBS 132557 / TC161)</name>
    <dbReference type="NCBI Taxonomy" id="1328760"/>
    <lineage>
        <taxon>Eukaryota</taxon>
        <taxon>Fungi</taxon>
        <taxon>Dikarya</taxon>
        <taxon>Ascomycota</taxon>
        <taxon>Pezizomycotina</taxon>
        <taxon>Xylonomycetes</taxon>
        <taxon>Xylonales</taxon>
        <taxon>Xylonaceae</taxon>
        <taxon>Xylona</taxon>
    </lineage>
</organism>
<dbReference type="GO" id="GO:0071540">
    <property type="term" value="C:eukaryotic translation initiation factor 3 complex, eIF3e"/>
    <property type="evidence" value="ECO:0007669"/>
    <property type="project" value="EnsemblFungi"/>
</dbReference>
<dbReference type="OrthoDB" id="16538at2759"/>
<dbReference type="GO" id="GO:0001732">
    <property type="term" value="P:formation of cytoplasmic translation initiation complex"/>
    <property type="evidence" value="ECO:0007669"/>
    <property type="project" value="UniProtKB-UniRule"/>
</dbReference>
<dbReference type="GO" id="GO:0005829">
    <property type="term" value="C:cytosol"/>
    <property type="evidence" value="ECO:0007669"/>
    <property type="project" value="EnsemblFungi"/>
</dbReference>
<dbReference type="GeneID" id="28895638"/>
<dbReference type="GO" id="GO:0098808">
    <property type="term" value="F:mRNA cap binding"/>
    <property type="evidence" value="ECO:0007669"/>
    <property type="project" value="UniProtKB-UniRule"/>
</dbReference>
<dbReference type="PANTHER" id="PTHR12399">
    <property type="entry name" value="EUKARYOTIC TRANSLATION INITIATION FACTOR 3 SUBUNIT 7"/>
    <property type="match status" value="1"/>
</dbReference>
<dbReference type="GO" id="GO:0016282">
    <property type="term" value="C:eukaryotic 43S preinitiation complex"/>
    <property type="evidence" value="ECO:0007669"/>
    <property type="project" value="UniProtKB-UniRule"/>
</dbReference>
<keyword evidence="4 5" id="KW-0648">Protein biosynthesis</keyword>
<evidence type="ECO:0000256" key="1">
    <source>
        <dbReference type="ARBA" id="ARBA00022490"/>
    </source>
</evidence>
<sequence length="575" mass="64118">MAPAISLTDLVSALPNDESWGPPVSAETMVDGVPYAPYSKGDKLGRMADWNTEGKDRERGRAGFQRGYRDQQVYGAGSGSLFAVQVAEDESSFSVVDNSRTSTKTRGFGRGGGTVFRGRGQRGGAAARGRGAFQRVGGRQQGGDRYSDNRGGRGGRGRRFGWRDYDKPQRTRDSSVQIKPEWQMLEEIDFNRLTKLNLETPDGEDLDGYGFLYYYDRNYDKQPGAKTAEKKLNIVDRAAYNVTTSSDPVIQELADRNEATIFATDQILSMLMCAPRSVYSWDMVVQRQGNKIFLDKRDGSSLDMISVNENAADAPLETSEGNKDSLNNPGALSLEATFINHNFANQTVIENDAQKVQMAHENPFYSPSEESEPAASKAYKYRRFDLSLEKDEEPLNLIVRTELDAVMKNNISGEDQFVTIHALNEFDNKAQGSSGALDWRTKLASQRGAVVATEMKNNSCKLARWTAQSILAKADVMKIGFVSRANPRSNDRHVILGVVGYKPREFASQMNLNISNGWGIVRTIADMCLKMPEGKYVLVKDPNKPVLRLYDVPLNTFEEEVEEKETVEEEEEEEE</sequence>
<dbReference type="InterPro" id="IPR007783">
    <property type="entry name" value="eIF3d"/>
</dbReference>
<comment type="function">
    <text evidence="5">mRNA cap-binding component of the eukaryotic translation initiation factor 3 (eIF-3) complex, which is involved in protein synthesis of a specialized repertoire of mRNAs and, together with other initiation factors, stimulates binding of mRNA and methionyl-tRNAi to the 40S ribosome. The eIF-3 complex specifically targets and initiates translation of a subset of mRNAs involved in cell proliferation. In the eIF-3 complex, eif3d specifically recognizes and binds the 7-methylguanosine cap of a subset of mRNAs.</text>
</comment>
<gene>
    <name evidence="7" type="ORF">L228DRAFT_229472</name>
</gene>
<evidence type="ECO:0000256" key="4">
    <source>
        <dbReference type="ARBA" id="ARBA00022917"/>
    </source>
</evidence>
<evidence type="ECO:0000256" key="6">
    <source>
        <dbReference type="SAM" id="MobiDB-lite"/>
    </source>
</evidence>
<name>A0A165HMR9_XYLHT</name>
<dbReference type="STRING" id="1328760.A0A165HMR9"/>
<evidence type="ECO:0000256" key="2">
    <source>
        <dbReference type="ARBA" id="ARBA00022540"/>
    </source>
</evidence>
<reference evidence="7 8" key="1">
    <citation type="journal article" date="2016" name="Fungal Biol.">
        <title>The genome of Xylona heveae provides a window into fungal endophytism.</title>
        <authorList>
            <person name="Gazis R."/>
            <person name="Kuo A."/>
            <person name="Riley R."/>
            <person name="LaButti K."/>
            <person name="Lipzen A."/>
            <person name="Lin J."/>
            <person name="Amirebrahimi M."/>
            <person name="Hesse C.N."/>
            <person name="Spatafora J.W."/>
            <person name="Henrissat B."/>
            <person name="Hainaut M."/>
            <person name="Grigoriev I.V."/>
            <person name="Hibbett D.S."/>
        </authorList>
    </citation>
    <scope>NUCLEOTIDE SEQUENCE [LARGE SCALE GENOMIC DNA]</scope>
    <source>
        <strain evidence="7 8">TC161</strain>
    </source>
</reference>
<dbReference type="GO" id="GO:0071541">
    <property type="term" value="C:eukaryotic translation initiation factor 3 complex, eIF3m"/>
    <property type="evidence" value="ECO:0007669"/>
    <property type="project" value="EnsemblFungi"/>
</dbReference>
<dbReference type="GO" id="GO:0033290">
    <property type="term" value="C:eukaryotic 48S preinitiation complex"/>
    <property type="evidence" value="ECO:0007669"/>
    <property type="project" value="UniProtKB-UniRule"/>
</dbReference>
<dbReference type="HAMAP" id="MF_03003">
    <property type="entry name" value="eIF3d"/>
    <property type="match status" value="1"/>
</dbReference>
<feature type="compositionally biased region" description="Low complexity" evidence="6">
    <location>
        <begin position="124"/>
        <end position="138"/>
    </location>
</feature>
<comment type="domain">
    <text evidence="5">The RNA gate region regulates mRNA cap recognition to prevent promiscuous mRNA-binding before assembly of eif3d into the full eukaryotic translation initiation factor 3 (eIF-3) complex.</text>
</comment>
<dbReference type="AlphaFoldDB" id="A0A165HMR9"/>
<keyword evidence="8" id="KW-1185">Reference proteome</keyword>
<feature type="region of interest" description="Disordered" evidence="6">
    <location>
        <begin position="97"/>
        <end position="175"/>
    </location>
</feature>
<protein>
    <recommendedName>
        <fullName evidence="5">Eukaryotic translation initiation factor 3 subunit D</fullName>
        <shortName evidence="5">eIF3d</shortName>
    </recommendedName>
</protein>
<dbReference type="InParanoid" id="A0A165HMR9"/>
<comment type="similarity">
    <text evidence="5">Belongs to the eIF-3 subunit D family.</text>
</comment>
<evidence type="ECO:0000313" key="8">
    <source>
        <dbReference type="Proteomes" id="UP000076632"/>
    </source>
</evidence>
<dbReference type="Pfam" id="PF05091">
    <property type="entry name" value="eIF-3_zeta"/>
    <property type="match status" value="1"/>
</dbReference>
<proteinExistence type="inferred from homology"/>
<feature type="compositionally biased region" description="Basic and acidic residues" evidence="6">
    <location>
        <begin position="161"/>
        <end position="173"/>
    </location>
</feature>
<dbReference type="PANTHER" id="PTHR12399:SF0">
    <property type="entry name" value="EUKARYOTIC TRANSLATION INITIATION FACTOR 3 SUBUNIT D"/>
    <property type="match status" value="1"/>
</dbReference>
<dbReference type="RefSeq" id="XP_018189300.1">
    <property type="nucleotide sequence ID" value="XM_018330501.1"/>
</dbReference>
<dbReference type="OMA" id="FMDKRDN"/>
<accession>A0A165HMR9</accession>
<evidence type="ECO:0000256" key="3">
    <source>
        <dbReference type="ARBA" id="ARBA00022884"/>
    </source>
</evidence>
<comment type="subunit">
    <text evidence="5">Component of the eukaryotic translation initiation factor 3 (eIF-3) complex.</text>
</comment>